<keyword evidence="1" id="KW-0067">ATP-binding</keyword>
<organism evidence="1 2">
    <name type="scientific">Desertifilum tharense IPPAS B-1220</name>
    <dbReference type="NCBI Taxonomy" id="1781255"/>
    <lineage>
        <taxon>Bacteria</taxon>
        <taxon>Bacillati</taxon>
        <taxon>Cyanobacteriota</taxon>
        <taxon>Cyanophyceae</taxon>
        <taxon>Desertifilales</taxon>
        <taxon>Desertifilaceae</taxon>
        <taxon>Desertifilum</taxon>
    </lineage>
</organism>
<dbReference type="EMBL" id="CP182909">
    <property type="protein sequence ID" value="XPM62717.1"/>
    <property type="molecule type" value="Genomic_DNA"/>
</dbReference>
<keyword evidence="1" id="KW-0547">Nucleotide-binding</keyword>
<evidence type="ECO:0000313" key="1">
    <source>
        <dbReference type="EMBL" id="XPM62717.1"/>
    </source>
</evidence>
<protein>
    <submittedName>
        <fullName evidence="1">ATP-binding protein</fullName>
    </submittedName>
</protein>
<proteinExistence type="predicted"/>
<reference evidence="1 2" key="1">
    <citation type="journal article" date="2016" name="Genome Announc.">
        <title>Draft Genome Sequence of the Thermotolerant Cyanobacterium Desertifilum sp. IPPAS B-1220.</title>
        <authorList>
            <person name="Mironov K.S."/>
            <person name="Sinetova M.A."/>
            <person name="Bolatkhan K."/>
            <person name="Zayadan B.K."/>
            <person name="Ustinova V.V."/>
            <person name="Kupriyanova E.V."/>
            <person name="Skrypnik A.N."/>
            <person name="Gogoleva N.E."/>
            <person name="Gogolev Y.V."/>
            <person name="Los D.A."/>
        </authorList>
    </citation>
    <scope>NUCLEOTIDE SEQUENCE [LARGE SCALE GENOMIC DNA]</scope>
    <source>
        <strain evidence="1 2">IPPAS B-1220</strain>
    </source>
</reference>
<gene>
    <name evidence="1" type="ORF">BH720_024335</name>
</gene>
<sequence length="158" mass="17674">MSTGTSLAIFLDDLQWADSATLKLIDLIVTDPQIKHLFLIGAYRDNEVSSTHPLTIVIDSLVQENVTVNQISLVPLKLEKVTQLIADTLHSDRECIKPLAELTLRKTEGNPFFVNEFLKTLYQENLLTFTTPSQGELGDGSGILLKLRRSPLPIMWLT</sequence>
<name>A0ACD5GPU5_9CYAN</name>
<accession>A0ACD5GPU5</accession>
<keyword evidence="2" id="KW-1185">Reference proteome</keyword>
<dbReference type="Proteomes" id="UP000095472">
    <property type="component" value="Chromosome"/>
</dbReference>
<evidence type="ECO:0000313" key="2">
    <source>
        <dbReference type="Proteomes" id="UP000095472"/>
    </source>
</evidence>